<proteinExistence type="inferred from homology"/>
<comment type="similarity">
    <text evidence="1">Belongs to the small GTPase superfamily. Rab family.</text>
</comment>
<dbReference type="Gramene" id="OE9A101926T1">
    <property type="protein sequence ID" value="OE9A101926C1"/>
    <property type="gene ID" value="OE9A101926"/>
</dbReference>
<dbReference type="InterPro" id="IPR005225">
    <property type="entry name" value="Small_GTP-bd"/>
</dbReference>
<evidence type="ECO:0000313" key="3">
    <source>
        <dbReference type="Proteomes" id="UP000594638"/>
    </source>
</evidence>
<dbReference type="OrthoDB" id="890864at2759"/>
<dbReference type="InterPro" id="IPR027417">
    <property type="entry name" value="P-loop_NTPase"/>
</dbReference>
<dbReference type="GO" id="GO:0005525">
    <property type="term" value="F:GTP binding"/>
    <property type="evidence" value="ECO:0007669"/>
    <property type="project" value="InterPro"/>
</dbReference>
<dbReference type="SMART" id="SM00174">
    <property type="entry name" value="RHO"/>
    <property type="match status" value="1"/>
</dbReference>
<dbReference type="Pfam" id="PF00071">
    <property type="entry name" value="Ras"/>
    <property type="match status" value="1"/>
</dbReference>
<dbReference type="FunFam" id="3.40.50.300:FF:001447">
    <property type="entry name" value="Ras-related protein Rab-1B"/>
    <property type="match status" value="1"/>
</dbReference>
<dbReference type="GO" id="GO:0003924">
    <property type="term" value="F:GTPase activity"/>
    <property type="evidence" value="ECO:0007669"/>
    <property type="project" value="InterPro"/>
</dbReference>
<dbReference type="SMART" id="SM00175">
    <property type="entry name" value="RAB"/>
    <property type="match status" value="1"/>
</dbReference>
<dbReference type="Gene3D" id="3.40.50.300">
    <property type="entry name" value="P-loop containing nucleotide triphosphate hydrolases"/>
    <property type="match status" value="1"/>
</dbReference>
<keyword evidence="3" id="KW-1185">Reference proteome</keyword>
<protein>
    <submittedName>
        <fullName evidence="2">Ras-related RGP1-like</fullName>
    </submittedName>
</protein>
<gene>
    <name evidence="2" type="ORF">OLEA9_A101926</name>
</gene>
<dbReference type="EMBL" id="CACTIH010009323">
    <property type="protein sequence ID" value="CAA3029664.1"/>
    <property type="molecule type" value="Genomic_DNA"/>
</dbReference>
<dbReference type="Proteomes" id="UP000594638">
    <property type="component" value="Unassembled WGS sequence"/>
</dbReference>
<dbReference type="PRINTS" id="PR00449">
    <property type="entry name" value="RASTRNSFRMNG"/>
</dbReference>
<feature type="non-terminal residue" evidence="2">
    <location>
        <position position="134"/>
    </location>
</feature>
<accession>A0A8S0VD61</accession>
<sequence length="134" mass="15120">MSNLYRGDFNSKIDYVFKIVLIGDSAVGKSQLLARYARNEFSLDSKATIGVEFQTRTLEIDHKTVKAQIWDTAGQESSVSSYDDYDVQMPQQVLVVLVLLVGQQVQNHLKHFTYSADKVELVIIATRNLMFCPG</sequence>
<dbReference type="SUPFAM" id="SSF52540">
    <property type="entry name" value="P-loop containing nucleoside triphosphate hydrolases"/>
    <property type="match status" value="1"/>
</dbReference>
<organism evidence="2 3">
    <name type="scientific">Olea europaea subsp. europaea</name>
    <dbReference type="NCBI Taxonomy" id="158383"/>
    <lineage>
        <taxon>Eukaryota</taxon>
        <taxon>Viridiplantae</taxon>
        <taxon>Streptophyta</taxon>
        <taxon>Embryophyta</taxon>
        <taxon>Tracheophyta</taxon>
        <taxon>Spermatophyta</taxon>
        <taxon>Magnoliopsida</taxon>
        <taxon>eudicotyledons</taxon>
        <taxon>Gunneridae</taxon>
        <taxon>Pentapetalae</taxon>
        <taxon>asterids</taxon>
        <taxon>lamiids</taxon>
        <taxon>Lamiales</taxon>
        <taxon>Oleaceae</taxon>
        <taxon>Oleeae</taxon>
        <taxon>Olea</taxon>
    </lineage>
</organism>
<dbReference type="NCBIfam" id="TIGR00231">
    <property type="entry name" value="small_GTP"/>
    <property type="match status" value="1"/>
</dbReference>
<dbReference type="AlphaFoldDB" id="A0A8S0VD61"/>
<dbReference type="PROSITE" id="PS51419">
    <property type="entry name" value="RAB"/>
    <property type="match status" value="1"/>
</dbReference>
<reference evidence="2 3" key="1">
    <citation type="submission" date="2019-12" db="EMBL/GenBank/DDBJ databases">
        <authorList>
            <person name="Alioto T."/>
            <person name="Alioto T."/>
            <person name="Gomez Garrido J."/>
        </authorList>
    </citation>
    <scope>NUCLEOTIDE SEQUENCE [LARGE SCALE GENOMIC DNA]</scope>
</reference>
<dbReference type="PANTHER" id="PTHR47979">
    <property type="entry name" value="DRAB11-RELATED"/>
    <property type="match status" value="1"/>
</dbReference>
<evidence type="ECO:0000313" key="2">
    <source>
        <dbReference type="EMBL" id="CAA3029664.1"/>
    </source>
</evidence>
<comment type="caution">
    <text evidence="2">The sequence shown here is derived from an EMBL/GenBank/DDBJ whole genome shotgun (WGS) entry which is preliminary data.</text>
</comment>
<dbReference type="InterPro" id="IPR050209">
    <property type="entry name" value="Rab_GTPases_membrane_traffic"/>
</dbReference>
<dbReference type="InterPro" id="IPR001806">
    <property type="entry name" value="Small_GTPase"/>
</dbReference>
<name>A0A8S0VD61_OLEEU</name>
<evidence type="ECO:0000256" key="1">
    <source>
        <dbReference type="ARBA" id="ARBA00006270"/>
    </source>
</evidence>